<evidence type="ECO:0000256" key="15">
    <source>
        <dbReference type="SAM" id="MobiDB-lite"/>
    </source>
</evidence>
<feature type="compositionally biased region" description="Polar residues" evidence="15">
    <location>
        <begin position="298"/>
        <end position="309"/>
    </location>
</feature>
<dbReference type="SUPFAM" id="SSF57667">
    <property type="entry name" value="beta-beta-alpha zinc fingers"/>
    <property type="match status" value="1"/>
</dbReference>
<keyword evidence="11" id="KW-0175">Coiled coil</keyword>
<evidence type="ECO:0000256" key="5">
    <source>
        <dbReference type="ARBA" id="ARBA00022473"/>
    </source>
</evidence>
<dbReference type="InterPro" id="IPR003604">
    <property type="entry name" value="Matrin/U1-like-C_Znf_C2H2"/>
</dbReference>
<evidence type="ECO:0000313" key="17">
    <source>
        <dbReference type="EMBL" id="MBW67909.1"/>
    </source>
</evidence>
<dbReference type="GO" id="GO:0005681">
    <property type="term" value="C:spliceosomal complex"/>
    <property type="evidence" value="ECO:0007669"/>
    <property type="project" value="InterPro"/>
</dbReference>
<evidence type="ECO:0000256" key="12">
    <source>
        <dbReference type="ARBA" id="ARBA00023242"/>
    </source>
</evidence>
<dbReference type="GO" id="GO:0005694">
    <property type="term" value="C:chromosome"/>
    <property type="evidence" value="ECO:0007669"/>
    <property type="project" value="UniProtKB-SubCell"/>
</dbReference>
<keyword evidence="4" id="KW-0158">Chromosome</keyword>
<dbReference type="Gene3D" id="3.30.160.60">
    <property type="entry name" value="Classic Zinc Finger"/>
    <property type="match status" value="1"/>
</dbReference>
<dbReference type="InterPro" id="IPR022755">
    <property type="entry name" value="Znf_C2H2_jaz"/>
</dbReference>
<feature type="compositionally biased region" description="Basic and acidic residues" evidence="15">
    <location>
        <begin position="214"/>
        <end position="234"/>
    </location>
</feature>
<dbReference type="AlphaFoldDB" id="A0A2M4CRK3"/>
<dbReference type="GO" id="GO:0003676">
    <property type="term" value="F:nucleic acid binding"/>
    <property type="evidence" value="ECO:0007669"/>
    <property type="project" value="InterPro"/>
</dbReference>
<dbReference type="PANTHER" id="PTHR13278:SF0">
    <property type="entry name" value="ZINC FINGER PROTEIN 830"/>
    <property type="match status" value="1"/>
</dbReference>
<evidence type="ECO:0000256" key="3">
    <source>
        <dbReference type="ARBA" id="ARBA00017358"/>
    </source>
</evidence>
<dbReference type="InterPro" id="IPR059039">
    <property type="entry name" value="ZNF380_CC"/>
</dbReference>
<evidence type="ECO:0000256" key="2">
    <source>
        <dbReference type="ARBA" id="ARBA00004324"/>
    </source>
</evidence>
<evidence type="ECO:0000256" key="8">
    <source>
        <dbReference type="ARBA" id="ARBA00022771"/>
    </source>
</evidence>
<evidence type="ECO:0000256" key="13">
    <source>
        <dbReference type="ARBA" id="ARBA00023306"/>
    </source>
</evidence>
<dbReference type="GO" id="GO:0008270">
    <property type="term" value="F:zinc ion binding"/>
    <property type="evidence" value="ECO:0007669"/>
    <property type="project" value="UniProtKB-KW"/>
</dbReference>
<keyword evidence="12" id="KW-0539">Nucleus</keyword>
<evidence type="ECO:0000256" key="11">
    <source>
        <dbReference type="ARBA" id="ARBA00023054"/>
    </source>
</evidence>
<evidence type="ECO:0000256" key="1">
    <source>
        <dbReference type="ARBA" id="ARBA00004286"/>
    </source>
</evidence>
<accession>A0A2M4CRK3</accession>
<dbReference type="EMBL" id="GGFL01003731">
    <property type="protein sequence ID" value="MBW67909.1"/>
    <property type="molecule type" value="Transcribed_RNA"/>
</dbReference>
<evidence type="ECO:0000256" key="7">
    <source>
        <dbReference type="ARBA" id="ARBA00022723"/>
    </source>
</evidence>
<dbReference type="VEuPathDB" id="VectorBase:ADAR2_010924"/>
<feature type="compositionally biased region" description="Polar residues" evidence="15">
    <location>
        <begin position="117"/>
        <end position="126"/>
    </location>
</feature>
<dbReference type="GO" id="GO:0016607">
    <property type="term" value="C:nuclear speck"/>
    <property type="evidence" value="ECO:0007669"/>
    <property type="project" value="UniProtKB-SubCell"/>
</dbReference>
<feature type="region of interest" description="Disordered" evidence="15">
    <location>
        <begin position="288"/>
        <end position="352"/>
    </location>
</feature>
<evidence type="ECO:0000256" key="10">
    <source>
        <dbReference type="ARBA" id="ARBA00022833"/>
    </source>
</evidence>
<keyword evidence="9" id="KW-0498">Mitosis</keyword>
<dbReference type="GO" id="GO:0044773">
    <property type="term" value="P:mitotic DNA damage checkpoint signaling"/>
    <property type="evidence" value="ECO:0007669"/>
    <property type="project" value="TreeGrafter"/>
</dbReference>
<dbReference type="SMART" id="SM00451">
    <property type="entry name" value="ZnF_U1"/>
    <property type="match status" value="1"/>
</dbReference>
<keyword evidence="7" id="KW-0479">Metal-binding</keyword>
<protein>
    <recommendedName>
        <fullName evidence="3">Zinc finger protein 830</fullName>
    </recommendedName>
    <alternativeName>
        <fullName evidence="14">Coiled-coil domain-containing protein 16</fullName>
    </alternativeName>
</protein>
<proteinExistence type="predicted"/>
<keyword evidence="13" id="KW-0131">Cell cycle</keyword>
<dbReference type="GO" id="GO:0033314">
    <property type="term" value="P:mitotic DNA replication checkpoint signaling"/>
    <property type="evidence" value="ECO:0007669"/>
    <property type="project" value="TreeGrafter"/>
</dbReference>
<dbReference type="GO" id="GO:0033260">
    <property type="term" value="P:nuclear DNA replication"/>
    <property type="evidence" value="ECO:0007669"/>
    <property type="project" value="TreeGrafter"/>
</dbReference>
<keyword evidence="10" id="KW-0862">Zinc</keyword>
<dbReference type="GO" id="GO:0051301">
    <property type="term" value="P:cell division"/>
    <property type="evidence" value="ECO:0007669"/>
    <property type="project" value="UniProtKB-KW"/>
</dbReference>
<comment type="subcellular location">
    <subcellularLocation>
        <location evidence="1">Chromosome</location>
    </subcellularLocation>
    <subcellularLocation>
        <location evidence="2">Nucleus speckle</location>
    </subcellularLocation>
</comment>
<name>A0A2M4CRK3_ANODA</name>
<dbReference type="InterPro" id="IPR040050">
    <property type="entry name" value="ZNF830-like"/>
</dbReference>
<sequence length="352" mass="39185">MSSAFKLAKKKYSQQELRRIMSETKAAKQLQQPEDSHTRRIDSPLAKYNDAGQLSCVLCRSVVRSEAVWKVHINSKQHKENIELAKQLKNAPPPPKKSSASASSVAGNSEVLVPQKRSATVGSSTDDVVPPKKLKGILKTSATHEPEQNGALPDDFFDNTTAPSSIRKELVNIRLPERNRDQKAEPMEQDAADTETAGAVSAADDEALPEGFFDDPKMDAKARNQEYKDPNDEEWDKFQKEIKEATSVSMAIISEEQEESTAERQIAEIDEQIRNWSRVLDLEKQKERVKAVKGGVGQRSTRANGNVNGASELAVGNPSAPQAGKEEDDDEDDDDDEEFDEFLDWRSKKSYK</sequence>
<dbReference type="Pfam" id="PF23406">
    <property type="entry name" value="ZNF380_CC"/>
    <property type="match status" value="1"/>
</dbReference>
<dbReference type="InterPro" id="IPR036236">
    <property type="entry name" value="Znf_C2H2_sf"/>
</dbReference>
<feature type="region of interest" description="Disordered" evidence="15">
    <location>
        <begin position="23"/>
        <end position="43"/>
    </location>
</feature>
<evidence type="ECO:0000256" key="4">
    <source>
        <dbReference type="ARBA" id="ARBA00022454"/>
    </source>
</evidence>
<evidence type="ECO:0000256" key="6">
    <source>
        <dbReference type="ARBA" id="ARBA00022618"/>
    </source>
</evidence>
<evidence type="ECO:0000259" key="16">
    <source>
        <dbReference type="SMART" id="SM00451"/>
    </source>
</evidence>
<feature type="domain" description="U1-type" evidence="16">
    <location>
        <begin position="51"/>
        <end position="85"/>
    </location>
</feature>
<reference evidence="17" key="1">
    <citation type="submission" date="2018-01" db="EMBL/GenBank/DDBJ databases">
        <title>An insight into the sialome of Amazonian anophelines.</title>
        <authorList>
            <person name="Ribeiro J.M."/>
            <person name="Scarpassa V."/>
            <person name="Calvo E."/>
        </authorList>
    </citation>
    <scope>NUCLEOTIDE SEQUENCE</scope>
</reference>
<evidence type="ECO:0000256" key="14">
    <source>
        <dbReference type="ARBA" id="ARBA00030672"/>
    </source>
</evidence>
<feature type="compositionally biased region" description="Basic and acidic residues" evidence="15">
    <location>
        <begin position="166"/>
        <end position="186"/>
    </location>
</feature>
<dbReference type="PANTHER" id="PTHR13278">
    <property type="entry name" value="ZINC FINGER PROTEIN 830"/>
    <property type="match status" value="1"/>
</dbReference>
<feature type="compositionally biased region" description="Acidic residues" evidence="15">
    <location>
        <begin position="326"/>
        <end position="342"/>
    </location>
</feature>
<keyword evidence="5" id="KW-0217">Developmental protein</keyword>
<feature type="region of interest" description="Disordered" evidence="15">
    <location>
        <begin position="88"/>
        <end position="234"/>
    </location>
</feature>
<dbReference type="Pfam" id="PF12171">
    <property type="entry name" value="zf-C2H2_jaz"/>
    <property type="match status" value="1"/>
</dbReference>
<evidence type="ECO:0000256" key="9">
    <source>
        <dbReference type="ARBA" id="ARBA00022776"/>
    </source>
</evidence>
<keyword evidence="8" id="KW-0863">Zinc-finger</keyword>
<organism evidence="17">
    <name type="scientific">Anopheles darlingi</name>
    <name type="common">Mosquito</name>
    <dbReference type="NCBI Taxonomy" id="43151"/>
    <lineage>
        <taxon>Eukaryota</taxon>
        <taxon>Metazoa</taxon>
        <taxon>Ecdysozoa</taxon>
        <taxon>Arthropoda</taxon>
        <taxon>Hexapoda</taxon>
        <taxon>Insecta</taxon>
        <taxon>Pterygota</taxon>
        <taxon>Neoptera</taxon>
        <taxon>Endopterygota</taxon>
        <taxon>Diptera</taxon>
        <taxon>Nematocera</taxon>
        <taxon>Culicoidea</taxon>
        <taxon>Culicidae</taxon>
        <taxon>Anophelinae</taxon>
        <taxon>Anopheles</taxon>
    </lineage>
</organism>
<feature type="compositionally biased region" description="Basic and acidic residues" evidence="15">
    <location>
        <begin position="343"/>
        <end position="352"/>
    </location>
</feature>
<keyword evidence="6" id="KW-0132">Cell division</keyword>